<feature type="compositionally biased region" description="Low complexity" evidence="1">
    <location>
        <begin position="490"/>
        <end position="499"/>
    </location>
</feature>
<feature type="domain" description="Myb-like" evidence="2">
    <location>
        <begin position="348"/>
        <end position="393"/>
    </location>
</feature>
<dbReference type="GeneID" id="109723831"/>
<dbReference type="PROSITE" id="PS50090">
    <property type="entry name" value="MYB_LIKE"/>
    <property type="match status" value="1"/>
</dbReference>
<dbReference type="SUPFAM" id="SSF46689">
    <property type="entry name" value="Homeodomain-like"/>
    <property type="match status" value="1"/>
</dbReference>
<proteinExistence type="predicted"/>
<feature type="compositionally biased region" description="Basic residues" evidence="1">
    <location>
        <begin position="500"/>
        <end position="509"/>
    </location>
</feature>
<dbReference type="CDD" id="cd00167">
    <property type="entry name" value="SANT"/>
    <property type="match status" value="1"/>
</dbReference>
<evidence type="ECO:0000313" key="3">
    <source>
        <dbReference type="Proteomes" id="UP000515123"/>
    </source>
</evidence>
<organism evidence="3 4">
    <name type="scientific">Ananas comosus</name>
    <name type="common">Pineapple</name>
    <name type="synonym">Ananas ananas</name>
    <dbReference type="NCBI Taxonomy" id="4615"/>
    <lineage>
        <taxon>Eukaryota</taxon>
        <taxon>Viridiplantae</taxon>
        <taxon>Streptophyta</taxon>
        <taxon>Embryophyta</taxon>
        <taxon>Tracheophyta</taxon>
        <taxon>Spermatophyta</taxon>
        <taxon>Magnoliopsida</taxon>
        <taxon>Liliopsida</taxon>
        <taxon>Poales</taxon>
        <taxon>Bromeliaceae</taxon>
        <taxon>Bromelioideae</taxon>
        <taxon>Ananas</taxon>
    </lineage>
</organism>
<dbReference type="AlphaFoldDB" id="A0A6P5GPC7"/>
<feature type="compositionally biased region" description="Basic residues" evidence="1">
    <location>
        <begin position="19"/>
        <end position="37"/>
    </location>
</feature>
<sequence>MSRKIAINGVANGVEPIGRRLRSRHTPLRRSPRLRSKNHGEVPMGNRPNSKKKPRGASSGETHLKSLPFSLEIEGKRPGSIKTVSCGRRRSLRLASTQSPLSDSEGMVGGRKTQVGSSSESRKSRSGVRSSASDDSGCRRRSLRSDSKSMSGADTSSRQHLPTVCGNASENRSKRLSPNLCHLKEKEEKLAPIHMVKCSRVQVNSTYKCCEGSQVIRRSTRLASRLAESEKKDVNLASSGGTDCCMGLRRSQRLGFGLPKRNSDCDVASGKRRVKGSTKVVSKVETNVDGLSSEQDAGKCGKEVKGNPLEITKKEVGETKSKKRARSVKAEPEVERSETEQCCGLEEWTEEQDTALQRAYLSAKPSPHFWKKVAKMVPGKSAEECFNRIHADLATPPPNQPRSRLIKIHNSPTENFNILDCNYPDLIESKVKRHRIKKQKTHVTQKTLRHLLKKRSLADQAQEADHFSVLETSPSPLQLDFPELKSPEISSTILRSSSSTHKKKTKSRFRPGQVDPSPEVLKRIKNVALHEKYIDQLHCREAKRRTHAKGKFISPLSNKDEAGVILKAARNALISEASNAIGQFKHMQANPTDDYAEFESGTDDDVDD</sequence>
<evidence type="ECO:0000256" key="1">
    <source>
        <dbReference type="SAM" id="MobiDB-lite"/>
    </source>
</evidence>
<feature type="region of interest" description="Disordered" evidence="1">
    <location>
        <begin position="490"/>
        <end position="517"/>
    </location>
</feature>
<dbReference type="InterPro" id="IPR001005">
    <property type="entry name" value="SANT/Myb"/>
</dbReference>
<name>A0A6P5GPC7_ANACO</name>
<gene>
    <name evidence="4" type="primary">LOC109723831</name>
</gene>
<evidence type="ECO:0000313" key="4">
    <source>
        <dbReference type="RefSeq" id="XP_020107908.1"/>
    </source>
</evidence>
<dbReference type="OrthoDB" id="552191at2759"/>
<dbReference type="PANTHER" id="PTHR14000:SF17">
    <property type="entry name" value="MYB-LIKE DOMAIN-CONTAINING PROTEIN"/>
    <property type="match status" value="1"/>
</dbReference>
<dbReference type="Proteomes" id="UP000515123">
    <property type="component" value="Linkage group 18"/>
</dbReference>
<evidence type="ECO:0000259" key="2">
    <source>
        <dbReference type="PROSITE" id="PS50090"/>
    </source>
</evidence>
<dbReference type="Gene3D" id="1.10.10.60">
    <property type="entry name" value="Homeodomain-like"/>
    <property type="match status" value="1"/>
</dbReference>
<accession>A0A6P5GPC7</accession>
<feature type="compositionally biased region" description="Polar residues" evidence="1">
    <location>
        <begin position="148"/>
        <end position="170"/>
    </location>
</feature>
<dbReference type="Gramene" id="Aco001935.1.mrna1">
    <property type="protein sequence ID" value="Aco001935.1.mrna1"/>
    <property type="gene ID" value="Aco001935.1.path1"/>
</dbReference>
<dbReference type="PANTHER" id="PTHR14000">
    <property type="entry name" value="FINGER CCCH DOMAIN PROTEIN, PUTATIVE (DUF3755)-RELATED"/>
    <property type="match status" value="1"/>
</dbReference>
<reference evidence="3" key="1">
    <citation type="journal article" date="2015" name="Nat. Genet.">
        <title>The pineapple genome and the evolution of CAM photosynthesis.</title>
        <authorList>
            <person name="Ming R."/>
            <person name="VanBuren R."/>
            <person name="Wai C.M."/>
            <person name="Tang H."/>
            <person name="Schatz M.C."/>
            <person name="Bowers J.E."/>
            <person name="Lyons E."/>
            <person name="Wang M.L."/>
            <person name="Chen J."/>
            <person name="Biggers E."/>
            <person name="Zhang J."/>
            <person name="Huang L."/>
            <person name="Zhang L."/>
            <person name="Miao W."/>
            <person name="Zhang J."/>
            <person name="Ye Z."/>
            <person name="Miao C."/>
            <person name="Lin Z."/>
            <person name="Wang H."/>
            <person name="Zhou H."/>
            <person name="Yim W.C."/>
            <person name="Priest H.D."/>
            <person name="Zheng C."/>
            <person name="Woodhouse M."/>
            <person name="Edger P.P."/>
            <person name="Guyot R."/>
            <person name="Guo H.B."/>
            <person name="Guo H."/>
            <person name="Zheng G."/>
            <person name="Singh R."/>
            <person name="Sharma A."/>
            <person name="Min X."/>
            <person name="Zheng Y."/>
            <person name="Lee H."/>
            <person name="Gurtowski J."/>
            <person name="Sedlazeck F.J."/>
            <person name="Harkess A."/>
            <person name="McKain M.R."/>
            <person name="Liao Z."/>
            <person name="Fang J."/>
            <person name="Liu J."/>
            <person name="Zhang X."/>
            <person name="Zhang Q."/>
            <person name="Hu W."/>
            <person name="Qin Y."/>
            <person name="Wang K."/>
            <person name="Chen L.Y."/>
            <person name="Shirley N."/>
            <person name="Lin Y.R."/>
            <person name="Liu L.Y."/>
            <person name="Hernandez A.G."/>
            <person name="Wright C.L."/>
            <person name="Bulone V."/>
            <person name="Tuskan G.A."/>
            <person name="Heath K."/>
            <person name="Zee F."/>
            <person name="Moore P.H."/>
            <person name="Sunkar R."/>
            <person name="Leebens-Mack J.H."/>
            <person name="Mockler T."/>
            <person name="Bennetzen J.L."/>
            <person name="Freeling M."/>
            <person name="Sankoff D."/>
            <person name="Paterson A.H."/>
            <person name="Zhu X."/>
            <person name="Yang X."/>
            <person name="Smith J.A."/>
            <person name="Cushman J.C."/>
            <person name="Paull R.E."/>
            <person name="Yu Q."/>
        </authorList>
    </citation>
    <scope>NUCLEOTIDE SEQUENCE [LARGE SCALE GENOMIC DNA]</scope>
    <source>
        <strain evidence="3">cv. F153</strain>
    </source>
</reference>
<keyword evidence="3" id="KW-1185">Reference proteome</keyword>
<dbReference type="RefSeq" id="XP_020107908.1">
    <property type="nucleotide sequence ID" value="XM_020252319.1"/>
</dbReference>
<protein>
    <submittedName>
        <fullName evidence="4">Uncharacterized protein LOC109723831</fullName>
    </submittedName>
</protein>
<dbReference type="InterPro" id="IPR009057">
    <property type="entry name" value="Homeodomain-like_sf"/>
</dbReference>
<feature type="region of interest" description="Disordered" evidence="1">
    <location>
        <begin position="1"/>
        <end position="172"/>
    </location>
</feature>
<reference evidence="4" key="2">
    <citation type="submission" date="2025-08" db="UniProtKB">
        <authorList>
            <consortium name="RefSeq"/>
        </authorList>
    </citation>
    <scope>IDENTIFICATION</scope>
    <source>
        <tissue evidence="4">Leaf</tissue>
    </source>
</reference>